<dbReference type="EMBL" id="KV921877">
    <property type="protein sequence ID" value="ORE09329.1"/>
    <property type="molecule type" value="Genomic_DNA"/>
</dbReference>
<accession>A0A1X0RBA9</accession>
<dbReference type="VEuPathDB" id="FungiDB:BCV72DRAFT_248240"/>
<evidence type="ECO:0000313" key="2">
    <source>
        <dbReference type="EMBL" id="ORE09329.1"/>
    </source>
</evidence>
<dbReference type="AlphaFoldDB" id="A0A1X0RBA9"/>
<reference evidence="2" key="1">
    <citation type="journal article" date="2016" name="Proc. Natl. Acad. Sci. U.S.A.">
        <title>Lipid metabolic changes in an early divergent fungus govern the establishment of a mutualistic symbiosis with endobacteria.</title>
        <authorList>
            <person name="Lastovetsky O.A."/>
            <person name="Gaspar M.L."/>
            <person name="Mondo S.J."/>
            <person name="LaButti K.M."/>
            <person name="Sandor L."/>
            <person name="Grigoriev I.V."/>
            <person name="Henry S.A."/>
            <person name="Pawlowska T.E."/>
        </authorList>
    </citation>
    <scope>NUCLEOTIDE SEQUENCE [LARGE SCALE GENOMIC DNA]</scope>
    <source>
        <strain evidence="2">ATCC 52814</strain>
    </source>
</reference>
<evidence type="ECO:0000256" key="1">
    <source>
        <dbReference type="SAM" id="MobiDB-lite"/>
    </source>
</evidence>
<name>A0A1X0RBA9_RHIZD</name>
<proteinExistence type="predicted"/>
<feature type="region of interest" description="Disordered" evidence="1">
    <location>
        <begin position="1"/>
        <end position="54"/>
    </location>
</feature>
<dbReference type="OrthoDB" id="2275489at2759"/>
<protein>
    <submittedName>
        <fullName evidence="2">Uncharacterized protein</fullName>
    </submittedName>
</protein>
<dbReference type="Proteomes" id="UP000242414">
    <property type="component" value="Unassembled WGS sequence"/>
</dbReference>
<organism evidence="2">
    <name type="scientific">Rhizopus microsporus var. microsporus</name>
    <dbReference type="NCBI Taxonomy" id="86635"/>
    <lineage>
        <taxon>Eukaryota</taxon>
        <taxon>Fungi</taxon>
        <taxon>Fungi incertae sedis</taxon>
        <taxon>Mucoromycota</taxon>
        <taxon>Mucoromycotina</taxon>
        <taxon>Mucoromycetes</taxon>
        <taxon>Mucorales</taxon>
        <taxon>Mucorineae</taxon>
        <taxon>Rhizopodaceae</taxon>
        <taxon>Rhizopus</taxon>
    </lineage>
</organism>
<feature type="compositionally biased region" description="Polar residues" evidence="1">
    <location>
        <begin position="34"/>
        <end position="44"/>
    </location>
</feature>
<gene>
    <name evidence="2" type="ORF">BCV72DRAFT_248240</name>
</gene>
<sequence>MTEESSDDDFQKGRELTPVNSSQKRMKKGKEKPSNSTSTATVESKSSDDAPLTKSTVATAKHNSISDSNSSFANANTVKKCVIAAKTTVKSIWKPNYTQALHELVNIANTLELEEDFNFDLSDYIRKDNRPGRLLGKTANYRSLVSKHKESYCRSASYTPIALANAQQIALYECTKIQIAYFNNTRAHFRNLKKKNALREEVYDPCNQKEIPDATILDTSARKKAEAILQPYPNNYKFKKDSIFYDIIHYNVLKNKTALKTDNKFQTWGSVVNTNNKAFKDQGMSKSLYLQSTIETDDVGTSIIKQNTTTNRKMARPKTKHEKSEDVARYMESLTQEELNETKSKRDLLYCMKETSTAQNKQVMIYTKMTRTKVPRHYRILQKKTKGLVEKALCSYYGNETLQTKRSYFSNHCFDFHLKNKADLCFGHLFVARIRGYFPRSDESTTKMSKESILSFRKIKFSSKLYYDQDGLVLVKKLKQNFGSDAILVLGNWSAPNTKYQEPTRNKDLIQMLKKTVLKTSSFYPLCEGRLGNFKTVHNPRLYKRKAKPTVLCHGLQR</sequence>